<reference evidence="1 2" key="1">
    <citation type="journal article" date="2016" name="Environ. Microbiol.">
        <title>Genomic resolution of a cold subsurface aquifer community provides metabolic insights for novel microbes adapted to high CO concentrations.</title>
        <authorList>
            <person name="Probst A.J."/>
            <person name="Castelle C.J."/>
            <person name="Singh A."/>
            <person name="Brown C.T."/>
            <person name="Anantharaman K."/>
            <person name="Sharon I."/>
            <person name="Hug L.A."/>
            <person name="Burstein D."/>
            <person name="Emerson J.B."/>
            <person name="Thomas B.C."/>
            <person name="Banfield J.F."/>
        </authorList>
    </citation>
    <scope>NUCLEOTIDE SEQUENCE [LARGE SCALE GENOMIC DNA]</scope>
    <source>
        <strain evidence="1">CG1_02_47_37</strain>
    </source>
</reference>
<protein>
    <submittedName>
        <fullName evidence="1">Uncharacterized protein</fullName>
    </submittedName>
</protein>
<organism evidence="1 2">
    <name type="scientific">Candidatus Beckwithbacteria bacterium CG1_02_47_37</name>
    <dbReference type="NCBI Taxonomy" id="1805034"/>
    <lineage>
        <taxon>Bacteria</taxon>
        <taxon>Candidatus Beckwithiibacteriota</taxon>
    </lineage>
</organism>
<evidence type="ECO:0000313" key="2">
    <source>
        <dbReference type="Proteomes" id="UP000183144"/>
    </source>
</evidence>
<dbReference type="InterPro" id="IPR027417">
    <property type="entry name" value="P-loop_NTPase"/>
</dbReference>
<name>A0A1J4RS37_9BACT</name>
<dbReference type="Proteomes" id="UP000183144">
    <property type="component" value="Unassembled WGS sequence"/>
</dbReference>
<proteinExistence type="predicted"/>
<evidence type="ECO:0000313" key="1">
    <source>
        <dbReference type="EMBL" id="OIN89194.1"/>
    </source>
</evidence>
<gene>
    <name evidence="1" type="ORF">AUJ59_02350</name>
</gene>
<accession>A0A1J4RS37</accession>
<dbReference type="AlphaFoldDB" id="A0A1J4RS37"/>
<dbReference type="Gene3D" id="3.40.50.300">
    <property type="entry name" value="P-loop containing nucleotide triphosphate hydrolases"/>
    <property type="match status" value="1"/>
</dbReference>
<dbReference type="EMBL" id="MNUI01000040">
    <property type="protein sequence ID" value="OIN89194.1"/>
    <property type="molecule type" value="Genomic_DNA"/>
</dbReference>
<dbReference type="STRING" id="1805034.AUJ59_02350"/>
<sequence length="166" mass="19481">MPLLILFGPTGAGKTYIGKLLEKEFGYYFYDGDSDLTEEMKLALHSMRVITDRMRQKFITRLINSTAKLAAKHKNLAVTQTFIKNKYRQRLLKRLPQAKFILVKTKTDLRYQRRRERADYPWDEAYVKKMDSLFDVPKIPHREISNDSAGPENLKVSLQRLFSTFS</sequence>
<dbReference type="Pfam" id="PF13671">
    <property type="entry name" value="AAA_33"/>
    <property type="match status" value="1"/>
</dbReference>
<comment type="caution">
    <text evidence="1">The sequence shown here is derived from an EMBL/GenBank/DDBJ whole genome shotgun (WGS) entry which is preliminary data.</text>
</comment>
<dbReference type="SUPFAM" id="SSF52540">
    <property type="entry name" value="P-loop containing nucleoside triphosphate hydrolases"/>
    <property type="match status" value="1"/>
</dbReference>